<evidence type="ECO:0000313" key="4">
    <source>
        <dbReference type="EMBL" id="KAK7398285.1"/>
    </source>
</evidence>
<name>A0ABR1GJJ0_9HYPO</name>
<dbReference type="PROSITE" id="PS50297">
    <property type="entry name" value="ANK_REP_REGION"/>
    <property type="match status" value="3"/>
</dbReference>
<keyword evidence="2 3" id="KW-0040">ANK repeat</keyword>
<comment type="caution">
    <text evidence="4">The sequence shown here is derived from an EMBL/GenBank/DDBJ whole genome shotgun (WGS) entry which is preliminary data.</text>
</comment>
<feature type="repeat" description="ANK" evidence="3">
    <location>
        <begin position="200"/>
        <end position="232"/>
    </location>
</feature>
<sequence>MVSVCAGLVTVDNESGVIRLVHYTTQEYLKRTRERWFQDPECVIMTTCITYLSFIVFETGFCETDDEFKERLRSHPFYDYAAHNWGLHAPEDWTPSQELISFLESKAKVEASSQALMACKFGPNSFDSSLVLRNFTGLHLAGYFGVSKAAERLLELGYSPDLEDSGSRTPLWYAAKNGHKTVVTLLVAVGADVDAVDKLSGRTAIQLAAGRGYLEVVKRLLAAGADVNTAAEEHGRTALQAAAEGGHLAVVERLLEAGADVNAAAARLDERTAPQAADRGGYLEVVESLLAVGAIRRFQKPLSETC</sequence>
<keyword evidence="1" id="KW-0677">Repeat</keyword>
<keyword evidence="5" id="KW-1185">Reference proteome</keyword>
<gene>
    <name evidence="4" type="ORF">QQX98_012343</name>
</gene>
<reference evidence="4 5" key="1">
    <citation type="journal article" date="2025" name="Microbiol. Resour. Announc.">
        <title>Draft genome sequences for Neonectria magnoliae and Neonectria punicea, canker pathogens of Liriodendron tulipifera and Acer saccharum in West Virginia.</title>
        <authorList>
            <person name="Petronek H.M."/>
            <person name="Kasson M.T."/>
            <person name="Metheny A.M."/>
            <person name="Stauder C.M."/>
            <person name="Lovett B."/>
            <person name="Lynch S.C."/>
            <person name="Garnas J.R."/>
            <person name="Kasson L.R."/>
            <person name="Stajich J.E."/>
        </authorList>
    </citation>
    <scope>NUCLEOTIDE SEQUENCE [LARGE SCALE GENOMIC DNA]</scope>
    <source>
        <strain evidence="4 5">NRRL 64653</strain>
    </source>
</reference>
<dbReference type="SUPFAM" id="SSF48403">
    <property type="entry name" value="Ankyrin repeat"/>
    <property type="match status" value="1"/>
</dbReference>
<dbReference type="PANTHER" id="PTHR24171">
    <property type="entry name" value="ANKYRIN REPEAT DOMAIN-CONTAINING PROTEIN 39-RELATED"/>
    <property type="match status" value="1"/>
</dbReference>
<protein>
    <submittedName>
        <fullName evidence="4">Uncharacterized protein</fullName>
    </submittedName>
</protein>
<dbReference type="SMART" id="SM00248">
    <property type="entry name" value="ANK"/>
    <property type="match status" value="4"/>
</dbReference>
<dbReference type="Gene3D" id="1.25.40.20">
    <property type="entry name" value="Ankyrin repeat-containing domain"/>
    <property type="match status" value="2"/>
</dbReference>
<feature type="repeat" description="ANK" evidence="3">
    <location>
        <begin position="166"/>
        <end position="198"/>
    </location>
</feature>
<dbReference type="InterPro" id="IPR002110">
    <property type="entry name" value="Ankyrin_rpt"/>
</dbReference>
<dbReference type="Pfam" id="PF12796">
    <property type="entry name" value="Ank_2"/>
    <property type="match status" value="1"/>
</dbReference>
<organism evidence="4 5">
    <name type="scientific">Neonectria punicea</name>
    <dbReference type="NCBI Taxonomy" id="979145"/>
    <lineage>
        <taxon>Eukaryota</taxon>
        <taxon>Fungi</taxon>
        <taxon>Dikarya</taxon>
        <taxon>Ascomycota</taxon>
        <taxon>Pezizomycotina</taxon>
        <taxon>Sordariomycetes</taxon>
        <taxon>Hypocreomycetidae</taxon>
        <taxon>Hypocreales</taxon>
        <taxon>Nectriaceae</taxon>
        <taxon>Neonectria</taxon>
    </lineage>
</organism>
<evidence type="ECO:0000256" key="3">
    <source>
        <dbReference type="PROSITE-ProRule" id="PRU00023"/>
    </source>
</evidence>
<feature type="repeat" description="ANK" evidence="3">
    <location>
        <begin position="234"/>
        <end position="266"/>
    </location>
</feature>
<dbReference type="PRINTS" id="PR01415">
    <property type="entry name" value="ANKYRIN"/>
</dbReference>
<dbReference type="PROSITE" id="PS50088">
    <property type="entry name" value="ANK_REPEAT"/>
    <property type="match status" value="3"/>
</dbReference>
<evidence type="ECO:0000256" key="1">
    <source>
        <dbReference type="ARBA" id="ARBA00022737"/>
    </source>
</evidence>
<accession>A0ABR1GJJ0</accession>
<proteinExistence type="predicted"/>
<evidence type="ECO:0000313" key="5">
    <source>
        <dbReference type="Proteomes" id="UP001498476"/>
    </source>
</evidence>
<evidence type="ECO:0000256" key="2">
    <source>
        <dbReference type="ARBA" id="ARBA00023043"/>
    </source>
</evidence>
<dbReference type="InterPro" id="IPR036770">
    <property type="entry name" value="Ankyrin_rpt-contain_sf"/>
</dbReference>
<dbReference type="Proteomes" id="UP001498476">
    <property type="component" value="Unassembled WGS sequence"/>
</dbReference>
<dbReference type="EMBL" id="JAZAVJ010000354">
    <property type="protein sequence ID" value="KAK7398285.1"/>
    <property type="molecule type" value="Genomic_DNA"/>
</dbReference>